<reference evidence="1" key="1">
    <citation type="submission" date="2022-08" db="EMBL/GenBank/DDBJ databases">
        <authorList>
            <person name="Kallberg Y."/>
            <person name="Tangrot J."/>
            <person name="Rosling A."/>
        </authorList>
    </citation>
    <scope>NUCLEOTIDE SEQUENCE</scope>
    <source>
        <strain evidence="1">Wild A</strain>
    </source>
</reference>
<dbReference type="Proteomes" id="UP001153678">
    <property type="component" value="Unassembled WGS sequence"/>
</dbReference>
<comment type="caution">
    <text evidence="1">The sequence shown here is derived from an EMBL/GenBank/DDBJ whole genome shotgun (WGS) entry which is preliminary data.</text>
</comment>
<keyword evidence="2" id="KW-1185">Reference proteome</keyword>
<accession>A0A9W4SVM4</accession>
<gene>
    <name evidence="1" type="ORF">FWILDA_LOCUS10889</name>
</gene>
<organism evidence="1 2">
    <name type="scientific">Funneliformis geosporum</name>
    <dbReference type="NCBI Taxonomy" id="1117311"/>
    <lineage>
        <taxon>Eukaryota</taxon>
        <taxon>Fungi</taxon>
        <taxon>Fungi incertae sedis</taxon>
        <taxon>Mucoromycota</taxon>
        <taxon>Glomeromycotina</taxon>
        <taxon>Glomeromycetes</taxon>
        <taxon>Glomerales</taxon>
        <taxon>Glomeraceae</taxon>
        <taxon>Funneliformis</taxon>
    </lineage>
</organism>
<evidence type="ECO:0000313" key="1">
    <source>
        <dbReference type="EMBL" id="CAI2183060.1"/>
    </source>
</evidence>
<proteinExistence type="predicted"/>
<feature type="non-terminal residue" evidence="1">
    <location>
        <position position="49"/>
    </location>
</feature>
<protein>
    <submittedName>
        <fullName evidence="1">696_t:CDS:1</fullName>
    </submittedName>
</protein>
<name>A0A9W4SVM4_9GLOM</name>
<evidence type="ECO:0000313" key="2">
    <source>
        <dbReference type="Proteomes" id="UP001153678"/>
    </source>
</evidence>
<sequence>MLAVIYYSNNILVARKLYDYILALISCRQCYKRANIGGRKLNFSGFENM</sequence>
<dbReference type="EMBL" id="CAMKVN010002917">
    <property type="protein sequence ID" value="CAI2183060.1"/>
    <property type="molecule type" value="Genomic_DNA"/>
</dbReference>
<dbReference type="AlphaFoldDB" id="A0A9W4SVM4"/>